<name>A0ABN7EB85_SPIIN</name>
<dbReference type="EMBL" id="CACRZD030000229">
    <property type="protein sequence ID" value="CAA6675139.1"/>
    <property type="molecule type" value="Genomic_DNA"/>
</dbReference>
<accession>A0ABN7EB85</accession>
<dbReference type="Proteomes" id="UP001189122">
    <property type="component" value="Unassembled WGS sequence"/>
</dbReference>
<reference evidence="2" key="1">
    <citation type="journal article" date="2020" name="Sci. Rep.">
        <title>Chromosome-scale genome assembly for the duckweed Spirodela intermedia, integrating cytogenetic maps, PacBio and Oxford Nanopore libraries.</title>
        <authorList>
            <person name="Hoang P.T.N."/>
            <person name="Fiebig A."/>
            <person name="Novak P."/>
            <person name="Macas J."/>
            <person name="Cao H.X."/>
            <person name="Stepanenko A."/>
            <person name="Chen G."/>
            <person name="Borisjuk N."/>
            <person name="Scholz U."/>
            <person name="Schubert I."/>
        </authorList>
    </citation>
    <scope>NUCLEOTIDE SEQUENCE [LARGE SCALE GENOMIC DNA]</scope>
</reference>
<proteinExistence type="predicted"/>
<keyword evidence="2" id="KW-1185">Reference proteome</keyword>
<sequence>MWKGSDAHVHGARPLPLEPSFWPPVMWNGKCHHMCPIGPSHSSPYYLEIKERVP</sequence>
<organism evidence="1 2">
    <name type="scientific">Spirodela intermedia</name>
    <name type="common">Intermediate duckweed</name>
    <dbReference type="NCBI Taxonomy" id="51605"/>
    <lineage>
        <taxon>Eukaryota</taxon>
        <taxon>Viridiplantae</taxon>
        <taxon>Streptophyta</taxon>
        <taxon>Embryophyta</taxon>
        <taxon>Tracheophyta</taxon>
        <taxon>Spermatophyta</taxon>
        <taxon>Magnoliopsida</taxon>
        <taxon>Liliopsida</taxon>
        <taxon>Araceae</taxon>
        <taxon>Lemnoideae</taxon>
        <taxon>Spirodela</taxon>
    </lineage>
</organism>
<protein>
    <submittedName>
        <fullName evidence="1">Uncharacterized protein</fullName>
    </submittedName>
</protein>
<gene>
    <name evidence="1" type="ORF">SI7747_UN021481</name>
</gene>
<evidence type="ECO:0000313" key="1">
    <source>
        <dbReference type="EMBL" id="CAA6675139.1"/>
    </source>
</evidence>
<comment type="caution">
    <text evidence="1">The sequence shown here is derived from an EMBL/GenBank/DDBJ whole genome shotgun (WGS) entry which is preliminary data.</text>
</comment>
<evidence type="ECO:0000313" key="2">
    <source>
        <dbReference type="Proteomes" id="UP001189122"/>
    </source>
</evidence>